<dbReference type="Proteomes" id="UP001596110">
    <property type="component" value="Unassembled WGS sequence"/>
</dbReference>
<keyword evidence="3" id="KW-1185">Reference proteome</keyword>
<dbReference type="EMBL" id="JBHSOJ010000016">
    <property type="protein sequence ID" value="MFC5631131.1"/>
    <property type="molecule type" value="Genomic_DNA"/>
</dbReference>
<feature type="transmembrane region" description="Helical" evidence="1">
    <location>
        <begin position="32"/>
        <end position="49"/>
    </location>
</feature>
<dbReference type="RefSeq" id="WP_156805368.1">
    <property type="nucleotide sequence ID" value="NZ_JBHSOJ010000016.1"/>
</dbReference>
<evidence type="ECO:0000313" key="2">
    <source>
        <dbReference type="EMBL" id="MFC5631131.1"/>
    </source>
</evidence>
<evidence type="ECO:0000313" key="3">
    <source>
        <dbReference type="Proteomes" id="UP001596110"/>
    </source>
</evidence>
<evidence type="ECO:0000256" key="1">
    <source>
        <dbReference type="SAM" id="Phobius"/>
    </source>
</evidence>
<comment type="caution">
    <text evidence="2">The sequence shown here is derived from an EMBL/GenBank/DDBJ whole genome shotgun (WGS) entry which is preliminary data.</text>
</comment>
<keyword evidence="1" id="KW-0812">Transmembrane</keyword>
<evidence type="ECO:0008006" key="4">
    <source>
        <dbReference type="Google" id="ProtNLM"/>
    </source>
</evidence>
<protein>
    <recommendedName>
        <fullName evidence="4">Phage protein</fullName>
    </recommendedName>
</protein>
<feature type="transmembrane region" description="Helical" evidence="1">
    <location>
        <begin position="9"/>
        <end position="26"/>
    </location>
</feature>
<sequence>MTKNKRDTFFYIVVGLITAFVASFLQQGWQRFVIVVLIIGLAGYAYEKWKGTSNGNEQK</sequence>
<keyword evidence="1" id="KW-1133">Transmembrane helix</keyword>
<gene>
    <name evidence="2" type="ORF">ACFPQ3_05970</name>
</gene>
<name>A0ABW0UC52_9STRE</name>
<organism evidence="2 3">
    <name type="scientific">Streptococcus caledonicus</name>
    <dbReference type="NCBI Taxonomy" id="2614158"/>
    <lineage>
        <taxon>Bacteria</taxon>
        <taxon>Bacillati</taxon>
        <taxon>Bacillota</taxon>
        <taxon>Bacilli</taxon>
        <taxon>Lactobacillales</taxon>
        <taxon>Streptococcaceae</taxon>
        <taxon>Streptococcus</taxon>
    </lineage>
</organism>
<accession>A0ABW0UC52</accession>
<keyword evidence="1" id="KW-0472">Membrane</keyword>
<proteinExistence type="predicted"/>
<reference evidence="3" key="1">
    <citation type="journal article" date="2019" name="Int. J. Syst. Evol. Microbiol.">
        <title>The Global Catalogue of Microorganisms (GCM) 10K type strain sequencing project: providing services to taxonomists for standard genome sequencing and annotation.</title>
        <authorList>
            <consortium name="The Broad Institute Genomics Platform"/>
            <consortium name="The Broad Institute Genome Sequencing Center for Infectious Disease"/>
            <person name="Wu L."/>
            <person name="Ma J."/>
        </authorList>
    </citation>
    <scope>NUCLEOTIDE SEQUENCE [LARGE SCALE GENOMIC DNA]</scope>
    <source>
        <strain evidence="3">DT43</strain>
    </source>
</reference>